<dbReference type="PANTHER" id="PTHR43877:SF2">
    <property type="entry name" value="AMINOALKYLPHOSPHONATE N-ACETYLTRANSFERASE-RELATED"/>
    <property type="match status" value="1"/>
</dbReference>
<dbReference type="PANTHER" id="PTHR43877">
    <property type="entry name" value="AMINOALKYLPHOSPHONATE N-ACETYLTRANSFERASE-RELATED-RELATED"/>
    <property type="match status" value="1"/>
</dbReference>
<dbReference type="EMBL" id="JARWAO010000005">
    <property type="protein sequence ID" value="MDR5896551.1"/>
    <property type="molecule type" value="Genomic_DNA"/>
</dbReference>
<dbReference type="EC" id="2.3.1.-" evidence="4"/>
<evidence type="ECO:0000256" key="2">
    <source>
        <dbReference type="ARBA" id="ARBA00023315"/>
    </source>
</evidence>
<gene>
    <name evidence="4" type="ORF">QC825_10740</name>
</gene>
<organism evidence="4 5">
    <name type="scientific">Larsenimonas suaedae</name>
    <dbReference type="NCBI Taxonomy" id="1851019"/>
    <lineage>
        <taxon>Bacteria</taxon>
        <taxon>Pseudomonadati</taxon>
        <taxon>Pseudomonadota</taxon>
        <taxon>Gammaproteobacteria</taxon>
        <taxon>Oceanospirillales</taxon>
        <taxon>Halomonadaceae</taxon>
        <taxon>Larsenimonas</taxon>
    </lineage>
</organism>
<keyword evidence="1 4" id="KW-0808">Transferase</keyword>
<dbReference type="PROSITE" id="PS51186">
    <property type="entry name" value="GNAT"/>
    <property type="match status" value="1"/>
</dbReference>
<protein>
    <submittedName>
        <fullName evidence="4">GNAT family N-acetyltransferase</fullName>
        <ecNumber evidence="4">2.3.1.-</ecNumber>
    </submittedName>
</protein>
<dbReference type="Pfam" id="PF00583">
    <property type="entry name" value="Acetyltransf_1"/>
    <property type="match status" value="1"/>
</dbReference>
<name>A0ABU1GWW9_9GAMM</name>
<evidence type="ECO:0000259" key="3">
    <source>
        <dbReference type="PROSITE" id="PS51186"/>
    </source>
</evidence>
<dbReference type="InterPro" id="IPR050832">
    <property type="entry name" value="Bact_Acetyltransf"/>
</dbReference>
<dbReference type="InterPro" id="IPR000182">
    <property type="entry name" value="GNAT_dom"/>
</dbReference>
<accession>A0ABU1GWW9</accession>
<comment type="caution">
    <text evidence="4">The sequence shown here is derived from an EMBL/GenBank/DDBJ whole genome shotgun (WGS) entry which is preliminary data.</text>
</comment>
<reference evidence="4 5" key="1">
    <citation type="submission" date="2023-04" db="EMBL/GenBank/DDBJ databases">
        <title>A long-awaited taxogenomic arrangement of the family Halomonadaceae.</title>
        <authorList>
            <person name="De La Haba R."/>
            <person name="Chuvochina M."/>
            <person name="Wittouck S."/>
            <person name="Arahal D.R."/>
            <person name="Sanchez-Porro C."/>
            <person name="Hugenholtz P."/>
            <person name="Ventosa A."/>
        </authorList>
    </citation>
    <scope>NUCLEOTIDE SEQUENCE [LARGE SCALE GENOMIC DNA]</scope>
    <source>
        <strain evidence="4 5">DSM 22428</strain>
    </source>
</reference>
<keyword evidence="2 4" id="KW-0012">Acyltransferase</keyword>
<dbReference type="GO" id="GO:0016746">
    <property type="term" value="F:acyltransferase activity"/>
    <property type="evidence" value="ECO:0007669"/>
    <property type="project" value="UniProtKB-KW"/>
</dbReference>
<evidence type="ECO:0000313" key="5">
    <source>
        <dbReference type="Proteomes" id="UP001269375"/>
    </source>
</evidence>
<dbReference type="Gene3D" id="3.40.630.30">
    <property type="match status" value="1"/>
</dbReference>
<keyword evidence="5" id="KW-1185">Reference proteome</keyword>
<dbReference type="Proteomes" id="UP001269375">
    <property type="component" value="Unassembled WGS sequence"/>
</dbReference>
<dbReference type="SUPFAM" id="SSF55729">
    <property type="entry name" value="Acyl-CoA N-acyltransferases (Nat)"/>
    <property type="match status" value="1"/>
</dbReference>
<sequence length="172" mass="19079">MDQQMSERNVWMNESMYDVRQATLSDLEDIVALDQRCHESAWSKVHFVRALGSPEHEVWGVWEDGALIGVLVLGLQPFDAEIELIVVAPERRRRGVASMLVMRGVDSGRALGKERLLLEVRAGNAAAIGVYVKRGFIQDGVRPGYYPADGAEREDGVLMSYPLCDLDTTSSA</sequence>
<proteinExistence type="predicted"/>
<evidence type="ECO:0000256" key="1">
    <source>
        <dbReference type="ARBA" id="ARBA00022679"/>
    </source>
</evidence>
<dbReference type="RefSeq" id="WP_251594254.1">
    <property type="nucleotide sequence ID" value="NZ_JAMLJI010000003.1"/>
</dbReference>
<feature type="domain" description="N-acetyltransferase" evidence="3">
    <location>
        <begin position="17"/>
        <end position="164"/>
    </location>
</feature>
<dbReference type="CDD" id="cd04301">
    <property type="entry name" value="NAT_SF"/>
    <property type="match status" value="1"/>
</dbReference>
<evidence type="ECO:0000313" key="4">
    <source>
        <dbReference type="EMBL" id="MDR5896551.1"/>
    </source>
</evidence>
<dbReference type="InterPro" id="IPR016181">
    <property type="entry name" value="Acyl_CoA_acyltransferase"/>
</dbReference>